<organism evidence="3">
    <name type="scientific">marine sediment metagenome</name>
    <dbReference type="NCBI Taxonomy" id="412755"/>
    <lineage>
        <taxon>unclassified sequences</taxon>
        <taxon>metagenomes</taxon>
        <taxon>ecological metagenomes</taxon>
    </lineage>
</organism>
<dbReference type="PANTHER" id="PTHR22911">
    <property type="entry name" value="ACYL-MALONYL CONDENSING ENZYME-RELATED"/>
    <property type="match status" value="1"/>
</dbReference>
<accession>A0A0F9U3P7</accession>
<evidence type="ECO:0000313" key="3">
    <source>
        <dbReference type="EMBL" id="KKN86219.1"/>
    </source>
</evidence>
<reference evidence="3" key="1">
    <citation type="journal article" date="2015" name="Nature">
        <title>Complex archaea that bridge the gap between prokaryotes and eukaryotes.</title>
        <authorList>
            <person name="Spang A."/>
            <person name="Saw J.H."/>
            <person name="Jorgensen S.L."/>
            <person name="Zaremba-Niedzwiedzka K."/>
            <person name="Martijn J."/>
            <person name="Lind A.E."/>
            <person name="van Eijk R."/>
            <person name="Schleper C."/>
            <person name="Guy L."/>
            <person name="Ettema T.J."/>
        </authorList>
    </citation>
    <scope>NUCLEOTIDE SEQUENCE</scope>
</reference>
<feature type="domain" description="EamA" evidence="2">
    <location>
        <begin position="141"/>
        <end position="271"/>
    </location>
</feature>
<feature type="transmembrane region" description="Helical" evidence="1">
    <location>
        <begin position="171"/>
        <end position="190"/>
    </location>
</feature>
<dbReference type="SUPFAM" id="SSF103481">
    <property type="entry name" value="Multidrug resistance efflux transporter EmrE"/>
    <property type="match status" value="2"/>
</dbReference>
<feature type="transmembrane region" description="Helical" evidence="1">
    <location>
        <begin position="115"/>
        <end position="132"/>
    </location>
</feature>
<dbReference type="InterPro" id="IPR000620">
    <property type="entry name" value="EamA_dom"/>
</dbReference>
<evidence type="ECO:0000259" key="2">
    <source>
        <dbReference type="Pfam" id="PF00892"/>
    </source>
</evidence>
<feature type="transmembrane region" description="Helical" evidence="1">
    <location>
        <begin position="84"/>
        <end position="103"/>
    </location>
</feature>
<dbReference type="Gene3D" id="1.10.3730.20">
    <property type="match status" value="1"/>
</dbReference>
<keyword evidence="1" id="KW-0472">Membrane</keyword>
<feature type="transmembrane region" description="Helical" evidence="1">
    <location>
        <begin position="57"/>
        <end position="78"/>
    </location>
</feature>
<feature type="transmembrane region" description="Helical" evidence="1">
    <location>
        <begin position="255"/>
        <end position="275"/>
    </location>
</feature>
<feature type="transmembrane region" description="Helical" evidence="1">
    <location>
        <begin position="28"/>
        <end position="45"/>
    </location>
</feature>
<dbReference type="EMBL" id="LAZR01000150">
    <property type="protein sequence ID" value="KKN86219.1"/>
    <property type="molecule type" value="Genomic_DNA"/>
</dbReference>
<gene>
    <name evidence="3" type="ORF">LCGC14_0270880</name>
</gene>
<name>A0A0F9U3P7_9ZZZZ</name>
<dbReference type="AlphaFoldDB" id="A0A0F9U3P7"/>
<feature type="transmembrane region" description="Helical" evidence="1">
    <location>
        <begin position="202"/>
        <end position="220"/>
    </location>
</feature>
<protein>
    <recommendedName>
        <fullName evidence="2">EamA domain-containing protein</fullName>
    </recommendedName>
</protein>
<comment type="caution">
    <text evidence="3">The sequence shown here is derived from an EMBL/GenBank/DDBJ whole genome shotgun (WGS) entry which is preliminary data.</text>
</comment>
<feature type="domain" description="EamA" evidence="2">
    <location>
        <begin position="2"/>
        <end position="126"/>
    </location>
</feature>
<dbReference type="GO" id="GO:0016020">
    <property type="term" value="C:membrane"/>
    <property type="evidence" value="ECO:0007669"/>
    <property type="project" value="InterPro"/>
</dbReference>
<dbReference type="InterPro" id="IPR037185">
    <property type="entry name" value="EmrE-like"/>
</dbReference>
<proteinExistence type="predicted"/>
<evidence type="ECO:0000256" key="1">
    <source>
        <dbReference type="SAM" id="Phobius"/>
    </source>
</evidence>
<feature type="transmembrane region" description="Helical" evidence="1">
    <location>
        <begin position="138"/>
        <end position="159"/>
    </location>
</feature>
<dbReference type="Pfam" id="PF00892">
    <property type="entry name" value="EamA"/>
    <property type="match status" value="2"/>
</dbReference>
<keyword evidence="1" id="KW-0812">Transmembrane</keyword>
<sequence>MSALSIAPGMAFLKLVEQDIPASQVLFIRGALVIAGLGIILGPMGRLNRRNLQVKNPFLFILKAVLWSIGSIAFFKAISLADLAILNAVLMVGPLVTMVLARVFLGERVTRPQQIGVAVAFMGVLACVLPSFEGSEGALLVGIALAVLRMVVHASSGVISRYMAQRETMEVYMILANLISIPIALIGLMVEDWIMLDVRSSICLLGFGILQILVTFLNVLTLQRLPAAVASAMSYIQLPAAVVVAWVLFSEIPGPWFYAGSIILIAGLCLATGLWRPKYLPVTSNHAGKPDGVGGATVVDKIT</sequence>
<feature type="transmembrane region" description="Helical" evidence="1">
    <location>
        <begin position="227"/>
        <end position="249"/>
    </location>
</feature>
<keyword evidence="1" id="KW-1133">Transmembrane helix</keyword>